<comment type="caution">
    <text evidence="3">The sequence shown here is derived from an EMBL/GenBank/DDBJ whole genome shotgun (WGS) entry which is preliminary data.</text>
</comment>
<evidence type="ECO:0000259" key="2">
    <source>
        <dbReference type="Pfam" id="PF01910"/>
    </source>
</evidence>
<dbReference type="PANTHER" id="PTHR33777:SF1">
    <property type="entry name" value="UPF0045 PROTEIN ECM15"/>
    <property type="match status" value="1"/>
</dbReference>
<feature type="domain" description="Thiamine-binding protein" evidence="2">
    <location>
        <begin position="6"/>
        <end position="95"/>
    </location>
</feature>
<dbReference type="EMBL" id="LJUO01000210">
    <property type="protein sequence ID" value="KPK67617.1"/>
    <property type="molecule type" value="Genomic_DNA"/>
</dbReference>
<dbReference type="InterPro" id="IPR002767">
    <property type="entry name" value="Thiamine_BP"/>
</dbReference>
<protein>
    <recommendedName>
        <fullName evidence="2">Thiamine-binding protein domain-containing protein</fullName>
    </recommendedName>
</protein>
<name>A0A0S8G4Y0_UNCW3</name>
<reference evidence="3 4" key="1">
    <citation type="journal article" date="2015" name="Microbiome">
        <title>Genomic resolution of linkages in carbon, nitrogen, and sulfur cycling among widespread estuary sediment bacteria.</title>
        <authorList>
            <person name="Baker B.J."/>
            <person name="Lazar C.S."/>
            <person name="Teske A.P."/>
            <person name="Dick G.J."/>
        </authorList>
    </citation>
    <scope>NUCLEOTIDE SEQUENCE [LARGE SCALE GENOMIC DNA]</scope>
    <source>
        <strain evidence="3">SM23_60</strain>
    </source>
</reference>
<sequence length="107" mass="11900">MSFMAFVSMTPLGKGVSVSTYVAKVIDVIDTSGLSYTMSPMGTIVEGETWDEVMDVLKRGFEQMKQECSRISIAIKVDYREGKSGRLKTKIASVEDKLGRKVHRTTE</sequence>
<comment type="similarity">
    <text evidence="1">Belongs to the UPF0045 family.</text>
</comment>
<proteinExistence type="inferred from homology"/>
<organism evidence="3 4">
    <name type="scientific">candidate division WOR_3 bacterium SM23_60</name>
    <dbReference type="NCBI Taxonomy" id="1703780"/>
    <lineage>
        <taxon>Bacteria</taxon>
        <taxon>Bacteria division WOR-3</taxon>
    </lineage>
</organism>
<dbReference type="Pfam" id="PF01910">
    <property type="entry name" value="Thiamine_BP"/>
    <property type="match status" value="1"/>
</dbReference>
<dbReference type="GO" id="GO:0005829">
    <property type="term" value="C:cytosol"/>
    <property type="evidence" value="ECO:0007669"/>
    <property type="project" value="TreeGrafter"/>
</dbReference>
<dbReference type="AlphaFoldDB" id="A0A0S8G4Y0"/>
<dbReference type="Proteomes" id="UP000051096">
    <property type="component" value="Unassembled WGS sequence"/>
</dbReference>
<dbReference type="NCBIfam" id="TIGR00106">
    <property type="entry name" value="MTH1187 family thiamine-binding protein"/>
    <property type="match status" value="1"/>
</dbReference>
<dbReference type="PANTHER" id="PTHR33777">
    <property type="entry name" value="UPF0045 PROTEIN ECM15"/>
    <property type="match status" value="1"/>
</dbReference>
<evidence type="ECO:0000256" key="1">
    <source>
        <dbReference type="ARBA" id="ARBA00010272"/>
    </source>
</evidence>
<dbReference type="InterPro" id="IPR029756">
    <property type="entry name" value="MTH1187/YkoF-like"/>
</dbReference>
<gene>
    <name evidence="3" type="ORF">AMJ87_13100</name>
</gene>
<evidence type="ECO:0000313" key="3">
    <source>
        <dbReference type="EMBL" id="KPK67617.1"/>
    </source>
</evidence>
<dbReference type="Gene3D" id="3.30.70.930">
    <property type="match status" value="1"/>
</dbReference>
<evidence type="ECO:0000313" key="4">
    <source>
        <dbReference type="Proteomes" id="UP000051096"/>
    </source>
</evidence>
<dbReference type="SUPFAM" id="SSF89957">
    <property type="entry name" value="MTH1187/YkoF-like"/>
    <property type="match status" value="1"/>
</dbReference>
<dbReference type="InterPro" id="IPR051614">
    <property type="entry name" value="UPF0045_domain"/>
</dbReference>
<accession>A0A0S8G4Y0</accession>